<reference evidence="5 6" key="1">
    <citation type="submission" date="2019-02" db="EMBL/GenBank/DDBJ databases">
        <title>Deep-cultivation of Planctomycetes and their phenomic and genomic characterization uncovers novel biology.</title>
        <authorList>
            <person name="Wiegand S."/>
            <person name="Jogler M."/>
            <person name="Boedeker C."/>
            <person name="Pinto D."/>
            <person name="Vollmers J."/>
            <person name="Rivas-Marin E."/>
            <person name="Kohn T."/>
            <person name="Peeters S.H."/>
            <person name="Heuer A."/>
            <person name="Rast P."/>
            <person name="Oberbeckmann S."/>
            <person name="Bunk B."/>
            <person name="Jeske O."/>
            <person name="Meyerdierks A."/>
            <person name="Storesund J.E."/>
            <person name="Kallscheuer N."/>
            <person name="Luecker S."/>
            <person name="Lage O.M."/>
            <person name="Pohl T."/>
            <person name="Merkel B.J."/>
            <person name="Hornburger P."/>
            <person name="Mueller R.-W."/>
            <person name="Bruemmer F."/>
            <person name="Labrenz M."/>
            <person name="Spormann A.M."/>
            <person name="Op den Camp H."/>
            <person name="Overmann J."/>
            <person name="Amann R."/>
            <person name="Jetten M.S.M."/>
            <person name="Mascher T."/>
            <person name="Medema M.H."/>
            <person name="Devos D.P."/>
            <person name="Kaster A.-K."/>
            <person name="Ovreas L."/>
            <person name="Rohde M."/>
            <person name="Galperin M.Y."/>
            <person name="Jogler C."/>
        </authorList>
    </citation>
    <scope>NUCLEOTIDE SEQUENCE [LARGE SCALE GENOMIC DNA]</scope>
    <source>
        <strain evidence="5 6">ETA_A8</strain>
    </source>
</reference>
<dbReference type="OrthoDB" id="9814556at2"/>
<dbReference type="Gene3D" id="3.50.50.60">
    <property type="entry name" value="FAD/NAD(P)-binding domain"/>
    <property type="match status" value="1"/>
</dbReference>
<evidence type="ECO:0000259" key="4">
    <source>
        <dbReference type="Pfam" id="PF01593"/>
    </source>
</evidence>
<dbReference type="InterPro" id="IPR017830">
    <property type="entry name" value="SQase_HpnE"/>
</dbReference>
<dbReference type="KEGG" id="aagg:ETAA8_23670"/>
<dbReference type="Pfam" id="PF01593">
    <property type="entry name" value="Amino_oxidase"/>
    <property type="match status" value="1"/>
</dbReference>
<gene>
    <name evidence="5" type="primary">pds</name>
    <name evidence="5" type="ORF">ETAA8_23670</name>
</gene>
<dbReference type="PANTHER" id="PTHR42923">
    <property type="entry name" value="PROTOPORPHYRINOGEN OXIDASE"/>
    <property type="match status" value="1"/>
</dbReference>
<dbReference type="AlphaFoldDB" id="A0A517YAL9"/>
<dbReference type="Proteomes" id="UP000315017">
    <property type="component" value="Chromosome"/>
</dbReference>
<feature type="binding site" evidence="3">
    <location>
        <begin position="43"/>
        <end position="44"/>
    </location>
    <ligand>
        <name>FAD</name>
        <dbReference type="ChEBI" id="CHEBI:57692"/>
    </ligand>
</feature>
<dbReference type="InterPro" id="IPR036188">
    <property type="entry name" value="FAD/NAD-bd_sf"/>
</dbReference>
<feature type="binding site" evidence="3">
    <location>
        <position position="247"/>
    </location>
    <ligand>
        <name>FAD</name>
        <dbReference type="ChEBI" id="CHEBI:57692"/>
    </ligand>
</feature>
<keyword evidence="6" id="KW-1185">Reference proteome</keyword>
<dbReference type="PRINTS" id="PR00757">
    <property type="entry name" value="AMINEOXDASEF"/>
</dbReference>
<dbReference type="NCBIfam" id="TIGR03467">
    <property type="entry name" value="HpnE"/>
    <property type="match status" value="1"/>
</dbReference>
<proteinExistence type="predicted"/>
<evidence type="ECO:0000313" key="6">
    <source>
        <dbReference type="Proteomes" id="UP000315017"/>
    </source>
</evidence>
<organism evidence="5 6">
    <name type="scientific">Anatilimnocola aggregata</name>
    <dbReference type="NCBI Taxonomy" id="2528021"/>
    <lineage>
        <taxon>Bacteria</taxon>
        <taxon>Pseudomonadati</taxon>
        <taxon>Planctomycetota</taxon>
        <taxon>Planctomycetia</taxon>
        <taxon>Pirellulales</taxon>
        <taxon>Pirellulaceae</taxon>
        <taxon>Anatilimnocola</taxon>
    </lineage>
</organism>
<dbReference type="EMBL" id="CP036274">
    <property type="protein sequence ID" value="QDU27280.1"/>
    <property type="molecule type" value="Genomic_DNA"/>
</dbReference>
<dbReference type="InterPro" id="IPR001613">
    <property type="entry name" value="Flavin_amine_oxidase"/>
</dbReference>
<accession>A0A517YAL9</accession>
<keyword evidence="2 5" id="KW-0560">Oxidoreductase</keyword>
<dbReference type="SUPFAM" id="SSF51905">
    <property type="entry name" value="FAD/NAD(P)-binding domain"/>
    <property type="match status" value="1"/>
</dbReference>
<dbReference type="PANTHER" id="PTHR42923:SF47">
    <property type="entry name" value="BLR3003 PROTEIN"/>
    <property type="match status" value="1"/>
</dbReference>
<dbReference type="GO" id="GO:0016491">
    <property type="term" value="F:oxidoreductase activity"/>
    <property type="evidence" value="ECO:0007669"/>
    <property type="project" value="UniProtKB-KW"/>
</dbReference>
<evidence type="ECO:0000256" key="1">
    <source>
        <dbReference type="ARBA" id="ARBA00001974"/>
    </source>
</evidence>
<evidence type="ECO:0000313" key="5">
    <source>
        <dbReference type="EMBL" id="QDU27280.1"/>
    </source>
</evidence>
<feature type="domain" description="Amine oxidase" evidence="4">
    <location>
        <begin position="23"/>
        <end position="450"/>
    </location>
</feature>
<comment type="cofactor">
    <cofactor evidence="1">
        <name>FAD</name>
        <dbReference type="ChEBI" id="CHEBI:57692"/>
    </cofactor>
</comment>
<sequence>MNEPPLKPPEEQLPRVVIVGGGLAGIATAVALAGKGLEVELLEAKQSLGGRAGSYREREEDGLVDHCQHVAMGCCTNFLDLCRQTGCDDLFTRDRRLHFFSAEGVRSDFEPASWLPAPLHLLPALLELKYLSWRDKWSIMRGMVALMRTKPETAAYESTVGQWLLQTRQTPAAIERFWKVVLVSALGESLERASLSAARKVFVDGFLANGRAADVLIPRVSLGQLYDERVAHWLRERGVRIRLGTPVKGLRLTAENKVQIDTMADTKTADVVIAAVPWRRLPELLDERLAAAIPGLADFAKIESSPISSIHLWTDRRLTSLPHAVLVDRLSQWVFARAKQGRNEQRHYYQIVISAARQLAGRERQSIIDEAWQDLQAIFPAAREAKLLSAQLITQREAVFSVQPGLNAIRPVQRSNSPALVLAGDWTATGWPATMEGAVRSGYLAAEAVLHQLRVRGSIEPKCLVPDLPRGLLARLLIR</sequence>
<dbReference type="InterPro" id="IPR050464">
    <property type="entry name" value="Zeta_carotene_desat/Oxidored"/>
</dbReference>
<protein>
    <submittedName>
        <fullName evidence="5">15-cis-phytoene desaturase</fullName>
        <ecNumber evidence="5">1.3.5.5</ecNumber>
    </submittedName>
</protein>
<name>A0A517YAL9_9BACT</name>
<dbReference type="InterPro" id="IPR002937">
    <property type="entry name" value="Amino_oxidase"/>
</dbReference>
<dbReference type="EC" id="1.3.5.5" evidence="5"/>
<evidence type="ECO:0000256" key="3">
    <source>
        <dbReference type="PIRSR" id="PIRSR601613-1"/>
    </source>
</evidence>
<evidence type="ECO:0000256" key="2">
    <source>
        <dbReference type="ARBA" id="ARBA00023002"/>
    </source>
</evidence>